<feature type="chain" id="PRO_5012621264" evidence="1">
    <location>
        <begin position="25"/>
        <end position="83"/>
    </location>
</feature>
<dbReference type="GeneID" id="33564338"/>
<reference evidence="2 3" key="1">
    <citation type="submission" date="2016-07" db="EMBL/GenBank/DDBJ databases">
        <title>Pervasive Adenine N6-methylation of Active Genes in Fungi.</title>
        <authorList>
            <consortium name="DOE Joint Genome Institute"/>
            <person name="Mondo S.J."/>
            <person name="Dannebaum R.O."/>
            <person name="Kuo R.C."/>
            <person name="Labutti K."/>
            <person name="Haridas S."/>
            <person name="Kuo A."/>
            <person name="Salamov A."/>
            <person name="Ahrendt S.R."/>
            <person name="Lipzen A."/>
            <person name="Sullivan W."/>
            <person name="Andreopoulos W.B."/>
            <person name="Clum A."/>
            <person name="Lindquist E."/>
            <person name="Daum C."/>
            <person name="Ramamoorthy G.K."/>
            <person name="Gryganskyi A."/>
            <person name="Culley D."/>
            <person name="Magnuson J.K."/>
            <person name="James T.Y."/>
            <person name="O'Malley M.A."/>
            <person name="Stajich J.E."/>
            <person name="Spatafora J.W."/>
            <person name="Visel A."/>
            <person name="Grigoriev I.V."/>
        </authorList>
    </citation>
    <scope>NUCLEOTIDE SEQUENCE [LARGE SCALE GENOMIC DNA]</scope>
    <source>
        <strain evidence="2 3">NRRL 3116</strain>
    </source>
</reference>
<evidence type="ECO:0000313" key="2">
    <source>
        <dbReference type="EMBL" id="ORZ28977.1"/>
    </source>
</evidence>
<evidence type="ECO:0000256" key="1">
    <source>
        <dbReference type="SAM" id="SignalP"/>
    </source>
</evidence>
<comment type="caution">
    <text evidence="2">The sequence shown here is derived from an EMBL/GenBank/DDBJ whole genome shotgun (WGS) entry which is preliminary data.</text>
</comment>
<keyword evidence="3" id="KW-1185">Reference proteome</keyword>
<dbReference type="EMBL" id="MCFF01000001">
    <property type="protein sequence ID" value="ORZ28977.1"/>
    <property type="molecule type" value="Genomic_DNA"/>
</dbReference>
<dbReference type="InParanoid" id="A0A1Y2H348"/>
<name>A0A1Y2H348_9FUNG</name>
<gene>
    <name evidence="2" type="ORF">BCR41DRAFT_344369</name>
</gene>
<sequence>MSIPFNFLFFIFFLFFLLSKKAHPSKNPIPAWSHPQCQDCLSVDSYNVNTIIDTVLQHYLIVGSSLLILSLIYHGIVESLYVF</sequence>
<keyword evidence="1" id="KW-0732">Signal</keyword>
<protein>
    <submittedName>
        <fullName evidence="2">Uncharacterized protein</fullName>
    </submittedName>
</protein>
<accession>A0A1Y2H348</accession>
<organism evidence="2 3">
    <name type="scientific">Lobosporangium transversale</name>
    <dbReference type="NCBI Taxonomy" id="64571"/>
    <lineage>
        <taxon>Eukaryota</taxon>
        <taxon>Fungi</taxon>
        <taxon>Fungi incertae sedis</taxon>
        <taxon>Mucoromycota</taxon>
        <taxon>Mortierellomycotina</taxon>
        <taxon>Mortierellomycetes</taxon>
        <taxon>Mortierellales</taxon>
        <taxon>Mortierellaceae</taxon>
        <taxon>Lobosporangium</taxon>
    </lineage>
</organism>
<feature type="signal peptide" evidence="1">
    <location>
        <begin position="1"/>
        <end position="24"/>
    </location>
</feature>
<evidence type="ECO:0000313" key="3">
    <source>
        <dbReference type="Proteomes" id="UP000193648"/>
    </source>
</evidence>
<dbReference type="AlphaFoldDB" id="A0A1Y2H348"/>
<dbReference type="Proteomes" id="UP000193648">
    <property type="component" value="Unassembled WGS sequence"/>
</dbReference>
<proteinExistence type="predicted"/>
<dbReference type="RefSeq" id="XP_021886650.1">
    <property type="nucleotide sequence ID" value="XM_022022494.1"/>
</dbReference>